<dbReference type="Gene3D" id="3.40.50.1820">
    <property type="entry name" value="alpha/beta hydrolase"/>
    <property type="match status" value="1"/>
</dbReference>
<evidence type="ECO:0000313" key="2">
    <source>
        <dbReference type="Proteomes" id="UP000433181"/>
    </source>
</evidence>
<sequence length="201" mass="22314">MKNCDEYWDIETAFLRGRDVLVVIKTGAGGTVNGYQDKYKKLAEYIHHRTGYAVLTVDNPAGADKEENFEVTMTAAEFANDVTEAADGGEVPVYYIGFSLGASLGAMYGWQYPYIRKMLLINPPLMINWHRQRNGLEQFDGEQAVVAIGSSDPSYQFAGLVDCIDNPCVEKTILYDTGHNLSVDMNAIIFGMLFSKQGDMP</sequence>
<dbReference type="AlphaFoldDB" id="A0A6I2UF10"/>
<comment type="caution">
    <text evidence="1">The sequence shown here is derived from an EMBL/GenBank/DDBJ whole genome shotgun (WGS) entry which is preliminary data.</text>
</comment>
<reference evidence="1 2" key="1">
    <citation type="submission" date="2019-08" db="EMBL/GenBank/DDBJ databases">
        <title>In-depth cultivation of the pig gut microbiome towards novel bacterial diversity and tailored functional studies.</title>
        <authorList>
            <person name="Wylensek D."/>
            <person name="Hitch T.C.A."/>
            <person name="Clavel T."/>
        </authorList>
    </citation>
    <scope>NUCLEOTIDE SEQUENCE [LARGE SCALE GENOMIC DNA]</scope>
    <source>
        <strain evidence="1 2">WCA-693-APC-5D-A</strain>
    </source>
</reference>
<protein>
    <submittedName>
        <fullName evidence="1">Alpha/beta hydrolase</fullName>
    </submittedName>
</protein>
<dbReference type="RefSeq" id="WP_154407489.1">
    <property type="nucleotide sequence ID" value="NZ_VUNR01000020.1"/>
</dbReference>
<dbReference type="SUPFAM" id="SSF53474">
    <property type="entry name" value="alpha/beta-Hydrolases"/>
    <property type="match status" value="1"/>
</dbReference>
<keyword evidence="1" id="KW-0378">Hydrolase</keyword>
<dbReference type="EMBL" id="VUNR01000020">
    <property type="protein sequence ID" value="MSU09317.1"/>
    <property type="molecule type" value="Genomic_DNA"/>
</dbReference>
<organism evidence="1 2">
    <name type="scientific">Anaerovibrio slackiae</name>
    <dbReference type="NCBI Taxonomy" id="2652309"/>
    <lineage>
        <taxon>Bacteria</taxon>
        <taxon>Bacillati</taxon>
        <taxon>Bacillota</taxon>
        <taxon>Negativicutes</taxon>
        <taxon>Selenomonadales</taxon>
        <taxon>Selenomonadaceae</taxon>
        <taxon>Anaerovibrio</taxon>
    </lineage>
</organism>
<evidence type="ECO:0000313" key="1">
    <source>
        <dbReference type="EMBL" id="MSU09317.1"/>
    </source>
</evidence>
<gene>
    <name evidence="1" type="ORF">FYJ84_10005</name>
</gene>
<keyword evidence="2" id="KW-1185">Reference proteome</keyword>
<dbReference type="GeneID" id="96779258"/>
<dbReference type="GO" id="GO:0016787">
    <property type="term" value="F:hydrolase activity"/>
    <property type="evidence" value="ECO:0007669"/>
    <property type="project" value="UniProtKB-KW"/>
</dbReference>
<dbReference type="InterPro" id="IPR029058">
    <property type="entry name" value="AB_hydrolase_fold"/>
</dbReference>
<proteinExistence type="predicted"/>
<name>A0A6I2UF10_9FIRM</name>
<accession>A0A6I2UF10</accession>
<dbReference type="Proteomes" id="UP000433181">
    <property type="component" value="Unassembled WGS sequence"/>
</dbReference>